<name>A0ABV9MVJ6_9ENTE</name>
<dbReference type="RefSeq" id="WP_204654467.1">
    <property type="nucleotide sequence ID" value="NZ_JAFBFD010000028.1"/>
</dbReference>
<gene>
    <name evidence="2" type="ORF">ACFO5I_09860</name>
</gene>
<dbReference type="EMBL" id="JBHSGS010000054">
    <property type="protein sequence ID" value="MFC4720031.1"/>
    <property type="molecule type" value="Genomic_DNA"/>
</dbReference>
<dbReference type="Proteomes" id="UP001595969">
    <property type="component" value="Unassembled WGS sequence"/>
</dbReference>
<proteinExistence type="predicted"/>
<comment type="caution">
    <text evidence="2">The sequence shown here is derived from an EMBL/GenBank/DDBJ whole genome shotgun (WGS) entry which is preliminary data.</text>
</comment>
<sequence length="106" mass="12906">MKEALEKIRCVEESNQAAYHELEQEMNRYEQQKKIEIQNLEKSQKELRIKALNDLENSLIEEEERYRMFLLQQTKENNQRDETLYEEHKETLIQQIINEMRGNYGG</sequence>
<accession>A0ABV9MVJ6</accession>
<evidence type="ECO:0000256" key="1">
    <source>
        <dbReference type="SAM" id="Coils"/>
    </source>
</evidence>
<feature type="coiled-coil region" evidence="1">
    <location>
        <begin position="12"/>
        <end position="91"/>
    </location>
</feature>
<keyword evidence="1" id="KW-0175">Coiled coil</keyword>
<organism evidence="2 3">
    <name type="scientific">Enterococcus lemanii</name>
    <dbReference type="NCBI Taxonomy" id="1159752"/>
    <lineage>
        <taxon>Bacteria</taxon>
        <taxon>Bacillati</taxon>
        <taxon>Bacillota</taxon>
        <taxon>Bacilli</taxon>
        <taxon>Lactobacillales</taxon>
        <taxon>Enterococcaceae</taxon>
        <taxon>Enterococcus</taxon>
    </lineage>
</organism>
<reference evidence="3" key="1">
    <citation type="journal article" date="2019" name="Int. J. Syst. Evol. Microbiol.">
        <title>The Global Catalogue of Microorganisms (GCM) 10K type strain sequencing project: providing services to taxonomists for standard genome sequencing and annotation.</title>
        <authorList>
            <consortium name="The Broad Institute Genomics Platform"/>
            <consortium name="The Broad Institute Genome Sequencing Center for Infectious Disease"/>
            <person name="Wu L."/>
            <person name="Ma J."/>
        </authorList>
    </citation>
    <scope>NUCLEOTIDE SEQUENCE [LARGE SCALE GENOMIC DNA]</scope>
    <source>
        <strain evidence="3">CGMCC 1.19032</strain>
    </source>
</reference>
<protein>
    <submittedName>
        <fullName evidence="2">Uncharacterized protein</fullName>
    </submittedName>
</protein>
<evidence type="ECO:0000313" key="3">
    <source>
        <dbReference type="Proteomes" id="UP001595969"/>
    </source>
</evidence>
<evidence type="ECO:0000313" key="2">
    <source>
        <dbReference type="EMBL" id="MFC4720031.1"/>
    </source>
</evidence>
<keyword evidence="3" id="KW-1185">Reference proteome</keyword>